<feature type="domain" description="Phosphoribulokinase/uridine kinase" evidence="1">
    <location>
        <begin position="30"/>
        <end position="94"/>
    </location>
</feature>
<dbReference type="NCBIfam" id="NF006743">
    <property type="entry name" value="PRK09270.1-2"/>
    <property type="match status" value="1"/>
</dbReference>
<proteinExistence type="predicted"/>
<accession>A0A078MNC6</accession>
<dbReference type="GO" id="GO:0005524">
    <property type="term" value="F:ATP binding"/>
    <property type="evidence" value="ECO:0007669"/>
    <property type="project" value="InterPro"/>
</dbReference>
<dbReference type="SUPFAM" id="SSF52540">
    <property type="entry name" value="P-loop containing nucleoside triphosphate hydrolases"/>
    <property type="match status" value="1"/>
</dbReference>
<sequence>MSDPAAADPVTMADLVARAEALAAHGRRSILGITGAPGAGKSTVAEQLVQALGPERAVLVPMDGFHLANTVLDALGRRDRKGAADTFDDAGYAALLERIRAQRPESAETIYAPEFRRELEEPIGSALPVRPAVPLVVTEGNYLLHDAGAWPRARASLDEVWFIAADEELRRARLIARHERFGKSPEDARAWALGTDERNAELIRASAGRADRVFRLA</sequence>
<dbReference type="EMBL" id="LN483070">
    <property type="protein sequence ID" value="CEA07754.1"/>
    <property type="molecule type" value="Genomic_DNA"/>
</dbReference>
<reference evidence="2" key="1">
    <citation type="submission" date="2014-07" db="EMBL/GenBank/DDBJ databases">
        <authorList>
            <person name="Urmite Genomes Urmite Genomes"/>
        </authorList>
    </citation>
    <scope>NUCLEOTIDE SEQUENCE</scope>
    <source>
        <strain evidence="2">11W110_air</strain>
    </source>
</reference>
<gene>
    <name evidence="2" type="primary">coaE_1</name>
    <name evidence="2" type="ORF">BN1051_01076</name>
</gene>
<dbReference type="PATRIC" id="fig|1461584.3.peg.1067"/>
<dbReference type="InterPro" id="IPR027417">
    <property type="entry name" value="P-loop_NTPase"/>
</dbReference>
<keyword evidence="2" id="KW-0808">Transferase</keyword>
<evidence type="ECO:0000259" key="1">
    <source>
        <dbReference type="Pfam" id="PF00485"/>
    </source>
</evidence>
<dbReference type="InterPro" id="IPR006083">
    <property type="entry name" value="PRK/URK"/>
</dbReference>
<keyword evidence="2" id="KW-0418">Kinase</keyword>
<dbReference type="AlphaFoldDB" id="A0A078MNC6"/>
<organism evidence="2">
    <name type="scientific">Arthrobacter saudimassiliensis</name>
    <dbReference type="NCBI Taxonomy" id="1461584"/>
    <lineage>
        <taxon>Bacteria</taxon>
        <taxon>Bacillati</taxon>
        <taxon>Actinomycetota</taxon>
        <taxon>Actinomycetes</taxon>
        <taxon>Micrococcales</taxon>
        <taxon>Micrococcaceae</taxon>
        <taxon>Arthrobacter</taxon>
    </lineage>
</organism>
<dbReference type="Gene3D" id="3.40.50.300">
    <property type="entry name" value="P-loop containing nucleotide triphosphate hydrolases"/>
    <property type="match status" value="2"/>
</dbReference>
<evidence type="ECO:0000313" key="2">
    <source>
        <dbReference type="EMBL" id="CEA07754.1"/>
    </source>
</evidence>
<name>A0A078MNC6_9MICC</name>
<dbReference type="PANTHER" id="PTHR10285">
    <property type="entry name" value="URIDINE KINASE"/>
    <property type="match status" value="1"/>
</dbReference>
<dbReference type="Pfam" id="PF00485">
    <property type="entry name" value="PRK"/>
    <property type="match status" value="1"/>
</dbReference>
<protein>
    <submittedName>
        <fullName evidence="2">Dephospho-CoA kinase</fullName>
    </submittedName>
</protein>
<dbReference type="GO" id="GO:0016301">
    <property type="term" value="F:kinase activity"/>
    <property type="evidence" value="ECO:0007669"/>
    <property type="project" value="UniProtKB-KW"/>
</dbReference>